<dbReference type="AlphaFoldDB" id="A0A438GXR9"/>
<protein>
    <submittedName>
        <fullName evidence="1">Uncharacterized protein</fullName>
    </submittedName>
</protein>
<reference evidence="1 2" key="1">
    <citation type="journal article" date="2018" name="PLoS Genet.">
        <title>Population sequencing reveals clonal diversity and ancestral inbreeding in the grapevine cultivar Chardonnay.</title>
        <authorList>
            <person name="Roach M.J."/>
            <person name="Johnson D.L."/>
            <person name="Bohlmann J."/>
            <person name="van Vuuren H.J."/>
            <person name="Jones S.J."/>
            <person name="Pretorius I.S."/>
            <person name="Schmidt S.A."/>
            <person name="Borneman A.R."/>
        </authorList>
    </citation>
    <scope>NUCLEOTIDE SEQUENCE [LARGE SCALE GENOMIC DNA]</scope>
    <source>
        <strain evidence="2">cv. Chardonnay</strain>
        <tissue evidence="1">Leaf</tissue>
    </source>
</reference>
<name>A0A438GXR9_VITVI</name>
<dbReference type="EMBL" id="QGNW01000319">
    <property type="protein sequence ID" value="RVW76995.1"/>
    <property type="molecule type" value="Genomic_DNA"/>
</dbReference>
<comment type="caution">
    <text evidence="1">The sequence shown here is derived from an EMBL/GenBank/DDBJ whole genome shotgun (WGS) entry which is preliminary data.</text>
</comment>
<sequence length="47" mass="5369">MFDIPLVPIILRFGNYAAFRTETLGKEKAVRRAGEEHAFTNSNLSRM</sequence>
<proteinExistence type="predicted"/>
<organism evidence="1 2">
    <name type="scientific">Vitis vinifera</name>
    <name type="common">Grape</name>
    <dbReference type="NCBI Taxonomy" id="29760"/>
    <lineage>
        <taxon>Eukaryota</taxon>
        <taxon>Viridiplantae</taxon>
        <taxon>Streptophyta</taxon>
        <taxon>Embryophyta</taxon>
        <taxon>Tracheophyta</taxon>
        <taxon>Spermatophyta</taxon>
        <taxon>Magnoliopsida</taxon>
        <taxon>eudicotyledons</taxon>
        <taxon>Gunneridae</taxon>
        <taxon>Pentapetalae</taxon>
        <taxon>rosids</taxon>
        <taxon>Vitales</taxon>
        <taxon>Vitaceae</taxon>
        <taxon>Viteae</taxon>
        <taxon>Vitis</taxon>
    </lineage>
</organism>
<evidence type="ECO:0000313" key="1">
    <source>
        <dbReference type="EMBL" id="RVW76995.1"/>
    </source>
</evidence>
<accession>A0A438GXR9</accession>
<dbReference type="Proteomes" id="UP000288805">
    <property type="component" value="Unassembled WGS sequence"/>
</dbReference>
<evidence type="ECO:0000313" key="2">
    <source>
        <dbReference type="Proteomes" id="UP000288805"/>
    </source>
</evidence>
<gene>
    <name evidence="1" type="ORF">CK203_036861</name>
</gene>